<evidence type="ECO:0000259" key="2">
    <source>
        <dbReference type="SMART" id="SM01006"/>
    </source>
</evidence>
<dbReference type="Proteomes" id="UP000294933">
    <property type="component" value="Unassembled WGS sequence"/>
</dbReference>
<dbReference type="SUPFAM" id="SSF55729">
    <property type="entry name" value="Acyl-CoA N-acyltransferases (Nat)"/>
    <property type="match status" value="1"/>
</dbReference>
<dbReference type="OrthoDB" id="4250781at2759"/>
<dbReference type="Pfam" id="PF13523">
    <property type="entry name" value="Acetyltransf_8"/>
    <property type="match status" value="1"/>
</dbReference>
<dbReference type="PANTHER" id="PTHR31438">
    <property type="entry name" value="LYSINE N-ACYLTRANSFERASE C17G9.06C-RELATED"/>
    <property type="match status" value="1"/>
</dbReference>
<dbReference type="GO" id="GO:0016410">
    <property type="term" value="F:N-acyltransferase activity"/>
    <property type="evidence" value="ECO:0007669"/>
    <property type="project" value="TreeGrafter"/>
</dbReference>
<dbReference type="VEuPathDB" id="FungiDB:BD410DRAFT_840675"/>
<dbReference type="InterPro" id="IPR016181">
    <property type="entry name" value="Acyl_CoA_acyltransferase"/>
</dbReference>
<organism evidence="3 4">
    <name type="scientific">Rickenella mellea</name>
    <dbReference type="NCBI Taxonomy" id="50990"/>
    <lineage>
        <taxon>Eukaryota</taxon>
        <taxon>Fungi</taxon>
        <taxon>Dikarya</taxon>
        <taxon>Basidiomycota</taxon>
        <taxon>Agaricomycotina</taxon>
        <taxon>Agaricomycetes</taxon>
        <taxon>Hymenochaetales</taxon>
        <taxon>Rickenellaceae</taxon>
        <taxon>Rickenella</taxon>
    </lineage>
</organism>
<name>A0A4Y7Q1B5_9AGAM</name>
<accession>A0A4Y7Q1B5</accession>
<evidence type="ECO:0000313" key="4">
    <source>
        <dbReference type="Proteomes" id="UP000294933"/>
    </source>
</evidence>
<reference evidence="3 4" key="1">
    <citation type="submission" date="2018-06" db="EMBL/GenBank/DDBJ databases">
        <title>A transcriptomic atlas of mushroom development highlights an independent origin of complex multicellularity.</title>
        <authorList>
            <consortium name="DOE Joint Genome Institute"/>
            <person name="Krizsan K."/>
            <person name="Almasi E."/>
            <person name="Merenyi Z."/>
            <person name="Sahu N."/>
            <person name="Viragh M."/>
            <person name="Koszo T."/>
            <person name="Mondo S."/>
            <person name="Kiss B."/>
            <person name="Balint B."/>
            <person name="Kues U."/>
            <person name="Barry K."/>
            <person name="Hegedus J.C."/>
            <person name="Henrissat B."/>
            <person name="Johnson J."/>
            <person name="Lipzen A."/>
            <person name="Ohm R."/>
            <person name="Nagy I."/>
            <person name="Pangilinan J."/>
            <person name="Yan J."/>
            <person name="Xiong Y."/>
            <person name="Grigoriev I.V."/>
            <person name="Hibbett D.S."/>
            <person name="Nagy L.G."/>
        </authorList>
    </citation>
    <scope>NUCLEOTIDE SEQUENCE [LARGE SCALE GENOMIC DNA]</scope>
    <source>
        <strain evidence="3 4">SZMC22713</strain>
    </source>
</reference>
<dbReference type="PANTHER" id="PTHR31438:SF1">
    <property type="entry name" value="LYSINE N-ACYLTRANSFERASE C17G9.06C-RELATED"/>
    <property type="match status" value="1"/>
</dbReference>
<dbReference type="SMART" id="SM01006">
    <property type="entry name" value="AlcB"/>
    <property type="match status" value="1"/>
</dbReference>
<proteinExistence type="inferred from homology"/>
<dbReference type="EMBL" id="ML170182">
    <property type="protein sequence ID" value="TDL21205.1"/>
    <property type="molecule type" value="Genomic_DNA"/>
</dbReference>
<dbReference type="Gene3D" id="3.40.630.30">
    <property type="match status" value="1"/>
</dbReference>
<evidence type="ECO:0000256" key="1">
    <source>
        <dbReference type="ARBA" id="ARBA00009893"/>
    </source>
</evidence>
<evidence type="ECO:0000313" key="3">
    <source>
        <dbReference type="EMBL" id="TDL21205.1"/>
    </source>
</evidence>
<dbReference type="AlphaFoldDB" id="A0A4Y7Q1B5"/>
<feature type="domain" description="Acyltransferase MbtK/IucB-like conserved" evidence="2">
    <location>
        <begin position="258"/>
        <end position="307"/>
    </location>
</feature>
<dbReference type="STRING" id="50990.A0A4Y7Q1B5"/>
<dbReference type="InterPro" id="IPR019432">
    <property type="entry name" value="Acyltransferase_MbtK/IucB-like"/>
</dbReference>
<gene>
    <name evidence="3" type="ORF">BD410DRAFT_840675</name>
</gene>
<comment type="similarity">
    <text evidence="1">Belongs to the lysine N-acyltransferase MbtK family.</text>
</comment>
<sequence length="432" mass="48683">MDSAKRRLQLIQSSLTPHVPQTHRVLVLPDDSQVSISHPVGENTTVTRIHIDDQPILDFRPLPISAALVLSAVGTPNELDGNPTPKYSLLELSALDDHGHQAVTIPDFWACVYLLWTLLHAQEHIPIVFSLPPTVTTSTANSTELIDYLLYSGLGRKRLGNSQRVHDTAEANCDDQEIIFLSRGAFWQGAGSGVQWGNARGWLRGSYASHTSTFPLTNSFTRSPLVIAAHPLRPPNPRPGDCIYKRFCAPVGQSIAFHALDLKDEGHVSAFHRWHNDERVNKGWGERGTMEKHIAYMRKVLDDPHILPIMMSWDGELMGYAELTWIKEDHLVAYVPEGAKDYDRGLHLLVGEDKYRGGEYAQAWFRSVTHYLFLADPRTQRIIGEPKHGNAAIMKMSIDGGMHVQTVFDFPHKRSAMTMNLRERYFKEDMLT</sequence>
<keyword evidence="4" id="KW-1185">Reference proteome</keyword>
<dbReference type="GO" id="GO:0019290">
    <property type="term" value="P:siderophore biosynthetic process"/>
    <property type="evidence" value="ECO:0007669"/>
    <property type="project" value="InterPro"/>
</dbReference>
<protein>
    <recommendedName>
        <fullName evidence="2">Acyltransferase MbtK/IucB-like conserved domain-containing protein</fullName>
    </recommendedName>
</protein>